<comment type="similarity">
    <text evidence="1 4">Belongs to the D-isomer specific 2-hydroxyacid dehydrogenase family.</text>
</comment>
<keyword evidence="8" id="KW-1185">Reference proteome</keyword>
<dbReference type="PANTHER" id="PTHR42789:SF1">
    <property type="entry name" value="D-ISOMER SPECIFIC 2-HYDROXYACID DEHYDROGENASE FAMILY PROTEIN (AFU_ORTHOLOGUE AFUA_6G10090)"/>
    <property type="match status" value="1"/>
</dbReference>
<keyword evidence="3" id="KW-0520">NAD</keyword>
<dbReference type="RefSeq" id="WP_092956420.1">
    <property type="nucleotide sequence ID" value="NZ_FOSQ01000001.1"/>
</dbReference>
<dbReference type="InterPro" id="IPR006140">
    <property type="entry name" value="D-isomer_DH_NAD-bd"/>
</dbReference>
<feature type="domain" description="D-isomer specific 2-hydroxyacid dehydrogenase NAD-binding" evidence="6">
    <location>
        <begin position="121"/>
        <end position="298"/>
    </location>
</feature>
<dbReference type="SUPFAM" id="SSF51735">
    <property type="entry name" value="NAD(P)-binding Rossmann-fold domains"/>
    <property type="match status" value="1"/>
</dbReference>
<accession>A0A1I3Y844</accession>
<evidence type="ECO:0000256" key="1">
    <source>
        <dbReference type="ARBA" id="ARBA00005854"/>
    </source>
</evidence>
<evidence type="ECO:0000256" key="3">
    <source>
        <dbReference type="ARBA" id="ARBA00023027"/>
    </source>
</evidence>
<evidence type="ECO:0000313" key="7">
    <source>
        <dbReference type="EMBL" id="SFK27995.1"/>
    </source>
</evidence>
<dbReference type="InterPro" id="IPR006139">
    <property type="entry name" value="D-isomer_2_OHA_DH_cat_dom"/>
</dbReference>
<dbReference type="PROSITE" id="PS00670">
    <property type="entry name" value="D_2_HYDROXYACID_DH_2"/>
    <property type="match status" value="1"/>
</dbReference>
<dbReference type="FunFam" id="3.40.50.720:FF:000203">
    <property type="entry name" value="D-3-phosphoglycerate dehydrogenase (SerA)"/>
    <property type="match status" value="1"/>
</dbReference>
<dbReference type="InterPro" id="IPR050857">
    <property type="entry name" value="D-2-hydroxyacid_DH"/>
</dbReference>
<dbReference type="AlphaFoldDB" id="A0A1I3Y844"/>
<evidence type="ECO:0000313" key="8">
    <source>
        <dbReference type="Proteomes" id="UP000199473"/>
    </source>
</evidence>
<evidence type="ECO:0000256" key="2">
    <source>
        <dbReference type="ARBA" id="ARBA00023002"/>
    </source>
</evidence>
<protein>
    <submittedName>
        <fullName evidence="7">D-3-phosphoglycerate dehydrogenase</fullName>
    </submittedName>
</protein>
<dbReference type="STRING" id="1123062.SAMN02745775_1011054"/>
<dbReference type="Pfam" id="PF00389">
    <property type="entry name" value="2-Hacid_dh"/>
    <property type="match status" value="1"/>
</dbReference>
<gene>
    <name evidence="7" type="ORF">SAMN02745775_1011054</name>
</gene>
<dbReference type="EMBL" id="FOSQ01000001">
    <property type="protein sequence ID" value="SFK27995.1"/>
    <property type="molecule type" value="Genomic_DNA"/>
</dbReference>
<evidence type="ECO:0000259" key="5">
    <source>
        <dbReference type="Pfam" id="PF00389"/>
    </source>
</evidence>
<organism evidence="7 8">
    <name type="scientific">Falsiroseomonas stagni DSM 19981</name>
    <dbReference type="NCBI Taxonomy" id="1123062"/>
    <lineage>
        <taxon>Bacteria</taxon>
        <taxon>Pseudomonadati</taxon>
        <taxon>Pseudomonadota</taxon>
        <taxon>Alphaproteobacteria</taxon>
        <taxon>Acetobacterales</taxon>
        <taxon>Roseomonadaceae</taxon>
        <taxon>Falsiroseomonas</taxon>
    </lineage>
</organism>
<dbReference type="InterPro" id="IPR029753">
    <property type="entry name" value="D-isomer_DH_CS"/>
</dbReference>
<evidence type="ECO:0000256" key="4">
    <source>
        <dbReference type="RuleBase" id="RU003719"/>
    </source>
</evidence>
<keyword evidence="2 4" id="KW-0560">Oxidoreductase</keyword>
<proteinExistence type="inferred from homology"/>
<dbReference type="GO" id="GO:0051287">
    <property type="term" value="F:NAD binding"/>
    <property type="evidence" value="ECO:0007669"/>
    <property type="project" value="InterPro"/>
</dbReference>
<reference evidence="7 8" key="1">
    <citation type="submission" date="2016-10" db="EMBL/GenBank/DDBJ databases">
        <authorList>
            <person name="de Groot N.N."/>
        </authorList>
    </citation>
    <scope>NUCLEOTIDE SEQUENCE [LARGE SCALE GENOMIC DNA]</scope>
    <source>
        <strain evidence="7 8">DSM 19981</strain>
    </source>
</reference>
<dbReference type="GO" id="GO:0016616">
    <property type="term" value="F:oxidoreductase activity, acting on the CH-OH group of donors, NAD or NADP as acceptor"/>
    <property type="evidence" value="ECO:0007669"/>
    <property type="project" value="InterPro"/>
</dbReference>
<evidence type="ECO:0000259" key="6">
    <source>
        <dbReference type="Pfam" id="PF02826"/>
    </source>
</evidence>
<name>A0A1I3Y844_9PROT</name>
<dbReference type="Gene3D" id="3.40.50.720">
    <property type="entry name" value="NAD(P)-binding Rossmann-like Domain"/>
    <property type="match status" value="2"/>
</dbReference>
<feature type="domain" description="D-isomer specific 2-hydroxyacid dehydrogenase catalytic" evidence="5">
    <location>
        <begin position="68"/>
        <end position="327"/>
    </location>
</feature>
<dbReference type="PANTHER" id="PTHR42789">
    <property type="entry name" value="D-ISOMER SPECIFIC 2-HYDROXYACID DEHYDROGENASE FAMILY PROTEIN (AFU_ORTHOLOGUE AFUA_6G10090)"/>
    <property type="match status" value="1"/>
</dbReference>
<dbReference type="OrthoDB" id="9793626at2"/>
<dbReference type="InterPro" id="IPR036291">
    <property type="entry name" value="NAD(P)-bd_dom_sf"/>
</dbReference>
<dbReference type="Proteomes" id="UP000199473">
    <property type="component" value="Unassembled WGS sequence"/>
</dbReference>
<dbReference type="SUPFAM" id="SSF52283">
    <property type="entry name" value="Formate/glycerate dehydrogenase catalytic domain-like"/>
    <property type="match status" value="1"/>
</dbReference>
<sequence>MSNTLPTARLSYFSHWMDPVALRVLGAEPNIALDHLQFGMDRATLDAAFAQAHGYHALPRVEIQEPWFCDAALLARAPNLLAACSSGAGFDVIDVEACTKAGVIVCHQSGTNKEAVAEHVLGLILALSKKIGVADKMLRRQAGLDRFAVTGRDIRGKTLGLVGIGQIGTRVAELCRGLFGMTVLACDPYLDAAEIAARGGTKATMEEVFARADFVSVHVPRNRETFGMIGAAQYAAMKPTAYFIQTSRGGIHDEGALAEALAAGQLAGAGLDVFLKEPPPPDHPLLAFDNVIVTPHNAGITQEALHDMAEGAALQWAQIFRGEVPPRLENPEAWPLYSKRFEAAFGFAPKALG</sequence>
<dbReference type="Pfam" id="PF02826">
    <property type="entry name" value="2-Hacid_dh_C"/>
    <property type="match status" value="1"/>
</dbReference>